<comment type="caution">
    <text evidence="2">The sequence shown here is derived from an EMBL/GenBank/DDBJ whole genome shotgun (WGS) entry which is preliminary data.</text>
</comment>
<dbReference type="InterPro" id="IPR043502">
    <property type="entry name" value="DNA/RNA_pol_sf"/>
</dbReference>
<proteinExistence type="predicted"/>
<keyword evidence="3" id="KW-1185">Reference proteome</keyword>
<feature type="non-terminal residue" evidence="2">
    <location>
        <position position="1"/>
    </location>
</feature>
<evidence type="ECO:0000259" key="1">
    <source>
        <dbReference type="PROSITE" id="PS50878"/>
    </source>
</evidence>
<dbReference type="InterPro" id="IPR000477">
    <property type="entry name" value="RT_dom"/>
</dbReference>
<dbReference type="SUPFAM" id="SSF56672">
    <property type="entry name" value="DNA/RNA polymerases"/>
    <property type="match status" value="1"/>
</dbReference>
<gene>
    <name evidence="2" type="primary">Po21_0</name>
    <name evidence="2" type="ORF">RHALEU_R15478</name>
</gene>
<protein>
    <submittedName>
        <fullName evidence="2">PO21 protein</fullName>
    </submittedName>
</protein>
<dbReference type="AlphaFoldDB" id="A0A7K8BLA5"/>
<feature type="non-terminal residue" evidence="2">
    <location>
        <position position="132"/>
    </location>
</feature>
<accession>A0A7K8BLA5</accession>
<feature type="domain" description="Reverse transcriptase" evidence="1">
    <location>
        <begin position="1"/>
        <end position="132"/>
    </location>
</feature>
<dbReference type="PROSITE" id="PS50878">
    <property type="entry name" value="RT_POL"/>
    <property type="match status" value="1"/>
</dbReference>
<dbReference type="PANTHER" id="PTHR47027">
    <property type="entry name" value="REVERSE TRANSCRIPTASE DOMAIN-CONTAINING PROTEIN"/>
    <property type="match status" value="1"/>
</dbReference>
<dbReference type="EMBL" id="VZTD01001459">
    <property type="protein sequence ID" value="NXB15827.1"/>
    <property type="molecule type" value="Genomic_DNA"/>
</dbReference>
<name>A0A7K8BLA5_9CORV</name>
<sequence length="132" mass="14693">KAFDTVCHQHILAGLVQRGVDSHVVHLVSEMYRNITTYIVTKNGKTDPINICSGVKQGDPMSPFLFNLVLDPLLCKLEADGEGFHLGRFKLTAMAFADDLVLLSDSWEGMCHNIRILETFCDLTGLRTQGEK</sequence>
<evidence type="ECO:0000313" key="2">
    <source>
        <dbReference type="EMBL" id="NXB15827.1"/>
    </source>
</evidence>
<dbReference type="Proteomes" id="UP000564948">
    <property type="component" value="Unassembled WGS sequence"/>
</dbReference>
<organism evidence="2 3">
    <name type="scientific">Rhagologus leucostigma</name>
    <dbReference type="NCBI Taxonomy" id="156170"/>
    <lineage>
        <taxon>Eukaryota</taxon>
        <taxon>Metazoa</taxon>
        <taxon>Chordata</taxon>
        <taxon>Craniata</taxon>
        <taxon>Vertebrata</taxon>
        <taxon>Euteleostomi</taxon>
        <taxon>Archelosauria</taxon>
        <taxon>Archosauria</taxon>
        <taxon>Dinosauria</taxon>
        <taxon>Saurischia</taxon>
        <taxon>Theropoda</taxon>
        <taxon>Coelurosauria</taxon>
        <taxon>Aves</taxon>
        <taxon>Neognathae</taxon>
        <taxon>Neoaves</taxon>
        <taxon>Telluraves</taxon>
        <taxon>Australaves</taxon>
        <taxon>Passeriformes</taxon>
        <taxon>Corvoidea</taxon>
        <taxon>Pachycephalidae</taxon>
        <taxon>Rhagologus</taxon>
    </lineage>
</organism>
<evidence type="ECO:0000313" key="3">
    <source>
        <dbReference type="Proteomes" id="UP000564948"/>
    </source>
</evidence>
<dbReference type="Pfam" id="PF00078">
    <property type="entry name" value="RVT_1"/>
    <property type="match status" value="1"/>
</dbReference>
<reference evidence="2 3" key="1">
    <citation type="submission" date="2019-09" db="EMBL/GenBank/DDBJ databases">
        <title>Bird 10,000 Genomes (B10K) Project - Family phase.</title>
        <authorList>
            <person name="Zhang G."/>
        </authorList>
    </citation>
    <scope>NUCLEOTIDE SEQUENCE [LARGE SCALE GENOMIC DNA]</scope>
    <source>
        <strain evidence="2">B10K-DU-029-40</strain>
        <tissue evidence="2">Muscle</tissue>
    </source>
</reference>
<dbReference type="PANTHER" id="PTHR47027:SF20">
    <property type="entry name" value="REVERSE TRANSCRIPTASE-LIKE PROTEIN WITH RNA-DIRECTED DNA POLYMERASE DOMAIN"/>
    <property type="match status" value="1"/>
</dbReference>